<feature type="compositionally biased region" description="Polar residues" evidence="2">
    <location>
        <begin position="221"/>
        <end position="239"/>
    </location>
</feature>
<dbReference type="InterPro" id="IPR043154">
    <property type="entry name" value="Sec-1-like_dom1"/>
</dbReference>
<feature type="region of interest" description="Disordered" evidence="2">
    <location>
        <begin position="569"/>
        <end position="623"/>
    </location>
</feature>
<comment type="caution">
    <text evidence="3">The sequence shown here is derived from an EMBL/GenBank/DDBJ whole genome shotgun (WGS) entry which is preliminary data.</text>
</comment>
<reference evidence="3" key="1">
    <citation type="journal article" date="2022" name="G3 (Bethesda)">
        <title>High quality genome of the basidiomycete yeast Dioszegia hungarica PDD-24b-2 isolated from cloud water.</title>
        <authorList>
            <person name="Jarrige D."/>
            <person name="Haridas S."/>
            <person name="Bleykasten-Grosshans C."/>
            <person name="Joly M."/>
            <person name="Nadalig T."/>
            <person name="Sancelme M."/>
            <person name="Vuilleumier S."/>
            <person name="Grigoriev I.V."/>
            <person name="Amato P."/>
            <person name="Bringel F."/>
        </authorList>
    </citation>
    <scope>NUCLEOTIDE SEQUENCE</scope>
    <source>
        <strain evidence="3">PDD-24b-2</strain>
    </source>
</reference>
<dbReference type="RefSeq" id="XP_052948545.1">
    <property type="nucleotide sequence ID" value="XM_053089256.1"/>
</dbReference>
<dbReference type="PIRSF" id="PIRSF005715">
    <property type="entry name" value="VPS45_Sec1"/>
    <property type="match status" value="1"/>
</dbReference>
<protein>
    <submittedName>
        <fullName evidence="3">Sec1-like protein</fullName>
    </submittedName>
</protein>
<accession>A0AA38HC09</accession>
<dbReference type="Gene3D" id="3.90.830.10">
    <property type="entry name" value="Syntaxin Binding Protein 1, Chain A, domain 2"/>
    <property type="match status" value="1"/>
</dbReference>
<dbReference type="AlphaFoldDB" id="A0AA38HC09"/>
<keyword evidence="4" id="KW-1185">Reference proteome</keyword>
<feature type="region of interest" description="Disordered" evidence="2">
    <location>
        <begin position="685"/>
        <end position="714"/>
    </location>
</feature>
<dbReference type="InterPro" id="IPR001619">
    <property type="entry name" value="Sec1-like"/>
</dbReference>
<feature type="region of interest" description="Disordered" evidence="2">
    <location>
        <begin position="193"/>
        <end position="257"/>
    </location>
</feature>
<evidence type="ECO:0000313" key="3">
    <source>
        <dbReference type="EMBL" id="KAI9638768.1"/>
    </source>
</evidence>
<dbReference type="Pfam" id="PF00995">
    <property type="entry name" value="Sec1"/>
    <property type="match status" value="1"/>
</dbReference>
<comment type="similarity">
    <text evidence="1">Belongs to the STXBP/unc-18/SEC1 family.</text>
</comment>
<evidence type="ECO:0000256" key="2">
    <source>
        <dbReference type="SAM" id="MobiDB-lite"/>
    </source>
</evidence>
<dbReference type="InterPro" id="IPR036045">
    <property type="entry name" value="Sec1-like_sf"/>
</dbReference>
<dbReference type="Gene3D" id="3.40.50.1910">
    <property type="match status" value="1"/>
</dbReference>
<dbReference type="EMBL" id="JAKWFO010000002">
    <property type="protein sequence ID" value="KAI9638768.1"/>
    <property type="molecule type" value="Genomic_DNA"/>
</dbReference>
<dbReference type="SUPFAM" id="SSF56815">
    <property type="entry name" value="Sec1/munc18-like (SM) proteins"/>
    <property type="match status" value="1"/>
</dbReference>
<feature type="compositionally biased region" description="Low complexity" evidence="2">
    <location>
        <begin position="575"/>
        <end position="586"/>
    </location>
</feature>
<feature type="compositionally biased region" description="Polar residues" evidence="2">
    <location>
        <begin position="205"/>
        <end position="214"/>
    </location>
</feature>
<dbReference type="Proteomes" id="UP001164286">
    <property type="component" value="Unassembled WGS sequence"/>
</dbReference>
<dbReference type="GeneID" id="77728461"/>
<sequence length="714" mass="79154">MPLKDLLKARFTSALNSVPKGTWKILITDDHSQALLDTVYKNIEILQQNVTSVEPLHSPRHPQGIEAVYLLTPTSQNVDRVIADFSLGRRTYKAAHLFFIDGISDYLAQKLTSSIPQDVLRAFTELYCNIWALEDRVFSLKQPSSFFTMFGNIGGAAAADLALEAFEDDVEFTSRTLLNLLATLNENPHIRFYQPTHHSPLGPLANQQAGSSSLAAPPPQQTQSLRWRSAMAEQSQQRVQSPGQAPGGSAGPSKPEYISGKIAKKLQADLDEYMVNNPEFPAASGRPKALLFVVDRSMDPVAPLLHEFWYQAMVNDLLKVEEGVKYKYKYTNTVGGTENREAELTDDDPIWVSVRHLHMKDAIDRLMTDFNRFAQEHAGFADNGGQVGINDLKDMMASLPQFQTQRDQYSLHLEMAQECMGLFEKKHLNIAANVEQCCATGYTSEGKTPKNLVEEMVPLLDDRALASLDKVRIIALYILFREGVADEDRRRLFQHARLSLSEQDSVNNLVWLGAKVVKDPKDKSKGSRLKQKYHASEGEFELSRFRPVVQMILEDSHYNRLDPTLFPYTKDAPESSSSSNPASMRSGGRLAPASSATRGPAPGSSGSLRSARPTWHKAPSARAMNTEGKQRIIMFVAGGMTYSEMRLAYAVGQSLGKEIYIGSTHVVTPESYVRDLKSLGRGGIGCNPPNGVAEHPQSPGRGSRTPGRPVTYQQ</sequence>
<dbReference type="GO" id="GO:0016192">
    <property type="term" value="P:vesicle-mediated transport"/>
    <property type="evidence" value="ECO:0007669"/>
    <property type="project" value="InterPro"/>
</dbReference>
<dbReference type="Gene3D" id="3.40.50.2060">
    <property type="match status" value="1"/>
</dbReference>
<evidence type="ECO:0000256" key="1">
    <source>
        <dbReference type="ARBA" id="ARBA00009884"/>
    </source>
</evidence>
<organism evidence="3 4">
    <name type="scientific">Dioszegia hungarica</name>
    <dbReference type="NCBI Taxonomy" id="4972"/>
    <lineage>
        <taxon>Eukaryota</taxon>
        <taxon>Fungi</taxon>
        <taxon>Dikarya</taxon>
        <taxon>Basidiomycota</taxon>
        <taxon>Agaricomycotina</taxon>
        <taxon>Tremellomycetes</taxon>
        <taxon>Tremellales</taxon>
        <taxon>Bulleribasidiaceae</taxon>
        <taxon>Dioszegia</taxon>
    </lineage>
</organism>
<dbReference type="InterPro" id="IPR043127">
    <property type="entry name" value="Sec-1-like_dom3a"/>
</dbReference>
<gene>
    <name evidence="3" type="ORF">MKK02DRAFT_35751</name>
</gene>
<name>A0AA38HC09_9TREE</name>
<dbReference type="PANTHER" id="PTHR11679">
    <property type="entry name" value="VESICLE PROTEIN SORTING-ASSOCIATED"/>
    <property type="match status" value="1"/>
</dbReference>
<dbReference type="InterPro" id="IPR027482">
    <property type="entry name" value="Sec1-like_dom2"/>
</dbReference>
<evidence type="ECO:0000313" key="4">
    <source>
        <dbReference type="Proteomes" id="UP001164286"/>
    </source>
</evidence>
<dbReference type="Gene3D" id="1.25.40.60">
    <property type="match status" value="1"/>
</dbReference>
<proteinExistence type="inferred from homology"/>